<proteinExistence type="predicted"/>
<name>A0ABS2RMD5_9ACTN</name>
<evidence type="ECO:0008006" key="3">
    <source>
        <dbReference type="Google" id="ProtNLM"/>
    </source>
</evidence>
<keyword evidence="2" id="KW-1185">Reference proteome</keyword>
<evidence type="ECO:0000313" key="2">
    <source>
        <dbReference type="Proteomes" id="UP000704762"/>
    </source>
</evidence>
<sequence>MNSSTVLLILVLLVAAGVAVAVVFAVRRQLWKGKIRELGWRYESSPSLASAQSLGVPPFGVGISRKVDNAIVGRTRSGWAFQSLEYTYTGGGPAFDDRVAMVSLPLALPELYVCSRATTPRRTGVRWPEVTVDPAFGTVFGVRAAEPGYATAVLTPQARQQLVDWARTGPVDLSIDHRSLVALGAPKDPDELTVFVDRLAGVAAAMDLGRLGGYAIADKVPGYGFYGQDWAWVGVDDSLIPAFAGIDPFGVGTGRRTSDVIRGTVRGVPMTAFRYHWQTTHTETSTDSEGHTHTRTVTDHHQQPIIALSLPVQVPDLSVLPEGLLRRRRDIDFESQAFNEAFTVISASRKLAYDVIHPRMMEFLLAARPGRFCFHRNLLVAYPASHDTQLISQTTDFLTSFLGRIPEFVWRDLGATQPLSVPTPALGR</sequence>
<accession>A0ABS2RMD5</accession>
<gene>
    <name evidence="1" type="ORF">JOE57_003092</name>
</gene>
<protein>
    <recommendedName>
        <fullName evidence="3">DUF3137 domain-containing protein</fullName>
    </recommendedName>
</protein>
<organism evidence="1 2">
    <name type="scientific">Microlunatus panaciterrae</name>
    <dbReference type="NCBI Taxonomy" id="400768"/>
    <lineage>
        <taxon>Bacteria</taxon>
        <taxon>Bacillati</taxon>
        <taxon>Actinomycetota</taxon>
        <taxon>Actinomycetes</taxon>
        <taxon>Propionibacteriales</taxon>
        <taxon>Propionibacteriaceae</taxon>
        <taxon>Microlunatus</taxon>
    </lineage>
</organism>
<dbReference type="EMBL" id="JAFBCF010000001">
    <property type="protein sequence ID" value="MBM7800171.1"/>
    <property type="molecule type" value="Genomic_DNA"/>
</dbReference>
<comment type="caution">
    <text evidence="1">The sequence shown here is derived from an EMBL/GenBank/DDBJ whole genome shotgun (WGS) entry which is preliminary data.</text>
</comment>
<dbReference type="Proteomes" id="UP000704762">
    <property type="component" value="Unassembled WGS sequence"/>
</dbReference>
<dbReference type="RefSeq" id="WP_204919412.1">
    <property type="nucleotide sequence ID" value="NZ_BAAAQP010000003.1"/>
</dbReference>
<reference evidence="1 2" key="1">
    <citation type="submission" date="2021-01" db="EMBL/GenBank/DDBJ databases">
        <title>Sequencing the genomes of 1000 actinobacteria strains.</title>
        <authorList>
            <person name="Klenk H.-P."/>
        </authorList>
    </citation>
    <scope>NUCLEOTIDE SEQUENCE [LARGE SCALE GENOMIC DNA]</scope>
    <source>
        <strain evidence="1 2">DSM 18662</strain>
    </source>
</reference>
<evidence type="ECO:0000313" key="1">
    <source>
        <dbReference type="EMBL" id="MBM7800171.1"/>
    </source>
</evidence>